<dbReference type="Gene3D" id="1.10.357.10">
    <property type="entry name" value="Tetracycline Repressor, domain 2"/>
    <property type="match status" value="1"/>
</dbReference>
<comment type="caution">
    <text evidence="6">The sequence shown here is derived from an EMBL/GenBank/DDBJ whole genome shotgun (WGS) entry which is preliminary data.</text>
</comment>
<evidence type="ECO:0000313" key="6">
    <source>
        <dbReference type="EMBL" id="MBR0672151.1"/>
    </source>
</evidence>
<dbReference type="Pfam" id="PF17935">
    <property type="entry name" value="TetR_C_27"/>
    <property type="match status" value="1"/>
</dbReference>
<dbReference type="AlphaFoldDB" id="A0A9X9WYC2"/>
<reference evidence="6" key="2">
    <citation type="journal article" date="2021" name="Syst. Appl. Microbiol.">
        <title>Roseomonas hellenica sp. nov., isolated from roots of wild-growing Alkanna tinctoria.</title>
        <authorList>
            <person name="Rat A."/>
            <person name="Naranjo H.D."/>
            <person name="Lebbe L."/>
            <person name="Cnockaert M."/>
            <person name="Krigas N."/>
            <person name="Grigoriadou K."/>
            <person name="Maloupa E."/>
            <person name="Willems A."/>
        </authorList>
    </citation>
    <scope>NUCLEOTIDE SEQUENCE</scope>
    <source>
        <strain evidence="6">LMG 31231</strain>
    </source>
</reference>
<dbReference type="SUPFAM" id="SSF48498">
    <property type="entry name" value="Tetracyclin repressor-like, C-terminal domain"/>
    <property type="match status" value="1"/>
</dbReference>
<dbReference type="InterPro" id="IPR050109">
    <property type="entry name" value="HTH-type_TetR-like_transc_reg"/>
</dbReference>
<dbReference type="PROSITE" id="PS50977">
    <property type="entry name" value="HTH_TETR_2"/>
    <property type="match status" value="1"/>
</dbReference>
<accession>A0A9X9WYC2</accession>
<keyword evidence="7" id="KW-1185">Reference proteome</keyword>
<sequence>MTSPVAAAQEDRAAATRRRILEVAEALFRSIGYQKTAVADIARELGMSPANVYRYFASKSAINEAIAERLLAGIGGELDAIADGTGPAAGRLRAMLRLLHARHLELFFREKRMHDMVSAAMSEHWGVIAAFVARIEAAFARVLADGVARAEFAPVDPVAAARRLKQATFPWTHPVLIADCLEKGVADEAQLAVELDGMLDLLIRGLKIDH</sequence>
<feature type="DNA-binding region" description="H-T-H motif" evidence="4">
    <location>
        <begin position="37"/>
        <end position="56"/>
    </location>
</feature>
<evidence type="ECO:0000256" key="4">
    <source>
        <dbReference type="PROSITE-ProRule" id="PRU00335"/>
    </source>
</evidence>
<organism evidence="6 7">
    <name type="scientific">Neoroseomonas soli</name>
    <dbReference type="NCBI Taxonomy" id="1081025"/>
    <lineage>
        <taxon>Bacteria</taxon>
        <taxon>Pseudomonadati</taxon>
        <taxon>Pseudomonadota</taxon>
        <taxon>Alphaproteobacteria</taxon>
        <taxon>Acetobacterales</taxon>
        <taxon>Acetobacteraceae</taxon>
        <taxon>Neoroseomonas</taxon>
    </lineage>
</organism>
<dbReference type="GO" id="GO:0003700">
    <property type="term" value="F:DNA-binding transcription factor activity"/>
    <property type="evidence" value="ECO:0007669"/>
    <property type="project" value="TreeGrafter"/>
</dbReference>
<dbReference type="InterPro" id="IPR041478">
    <property type="entry name" value="TetR_C_27"/>
</dbReference>
<evidence type="ECO:0000256" key="3">
    <source>
        <dbReference type="ARBA" id="ARBA00023163"/>
    </source>
</evidence>
<dbReference type="GO" id="GO:0000976">
    <property type="term" value="F:transcription cis-regulatory region binding"/>
    <property type="evidence" value="ECO:0007669"/>
    <property type="project" value="TreeGrafter"/>
</dbReference>
<name>A0A9X9WYC2_9PROT</name>
<evidence type="ECO:0000256" key="1">
    <source>
        <dbReference type="ARBA" id="ARBA00023015"/>
    </source>
</evidence>
<dbReference type="InterPro" id="IPR001647">
    <property type="entry name" value="HTH_TetR"/>
</dbReference>
<keyword evidence="1" id="KW-0805">Transcription regulation</keyword>
<reference evidence="6" key="1">
    <citation type="submission" date="2020-01" db="EMBL/GenBank/DDBJ databases">
        <authorList>
            <person name="Rat A."/>
        </authorList>
    </citation>
    <scope>NUCLEOTIDE SEQUENCE</scope>
    <source>
        <strain evidence="6">LMG 31231</strain>
    </source>
</reference>
<dbReference type="InterPro" id="IPR009057">
    <property type="entry name" value="Homeodomain-like_sf"/>
</dbReference>
<evidence type="ECO:0000259" key="5">
    <source>
        <dbReference type="PROSITE" id="PS50977"/>
    </source>
</evidence>
<dbReference type="RefSeq" id="WP_211862561.1">
    <property type="nucleotide sequence ID" value="NZ_JAAEDM010000033.1"/>
</dbReference>
<proteinExistence type="predicted"/>
<dbReference type="PANTHER" id="PTHR30055">
    <property type="entry name" value="HTH-TYPE TRANSCRIPTIONAL REGULATOR RUTR"/>
    <property type="match status" value="1"/>
</dbReference>
<dbReference type="PANTHER" id="PTHR30055:SF151">
    <property type="entry name" value="TRANSCRIPTIONAL REGULATORY PROTEIN"/>
    <property type="match status" value="1"/>
</dbReference>
<dbReference type="EMBL" id="JAAEDM010000033">
    <property type="protein sequence ID" value="MBR0672151.1"/>
    <property type="molecule type" value="Genomic_DNA"/>
</dbReference>
<dbReference type="Pfam" id="PF00440">
    <property type="entry name" value="TetR_N"/>
    <property type="match status" value="1"/>
</dbReference>
<feature type="domain" description="HTH tetR-type" evidence="5">
    <location>
        <begin position="14"/>
        <end position="74"/>
    </location>
</feature>
<keyword evidence="3" id="KW-0804">Transcription</keyword>
<evidence type="ECO:0000256" key="2">
    <source>
        <dbReference type="ARBA" id="ARBA00023125"/>
    </source>
</evidence>
<dbReference type="InterPro" id="IPR036271">
    <property type="entry name" value="Tet_transcr_reg_TetR-rel_C_sf"/>
</dbReference>
<keyword evidence="2 4" id="KW-0238">DNA-binding</keyword>
<dbReference type="PRINTS" id="PR00455">
    <property type="entry name" value="HTHTETR"/>
</dbReference>
<protein>
    <submittedName>
        <fullName evidence="6">TetR/AcrR family transcriptional regulator</fullName>
    </submittedName>
</protein>
<dbReference type="SUPFAM" id="SSF46689">
    <property type="entry name" value="Homeodomain-like"/>
    <property type="match status" value="1"/>
</dbReference>
<gene>
    <name evidence="6" type="ORF">GXW76_13295</name>
</gene>
<dbReference type="Proteomes" id="UP001138751">
    <property type="component" value="Unassembled WGS sequence"/>
</dbReference>
<evidence type="ECO:0000313" key="7">
    <source>
        <dbReference type="Proteomes" id="UP001138751"/>
    </source>
</evidence>